<proteinExistence type="inferred from homology"/>
<evidence type="ECO:0000256" key="1">
    <source>
        <dbReference type="ARBA" id="ARBA00010088"/>
    </source>
</evidence>
<feature type="domain" description="AB hydrolase-1" evidence="3">
    <location>
        <begin position="62"/>
        <end position="185"/>
    </location>
</feature>
<dbReference type="PANTHER" id="PTHR43433">
    <property type="entry name" value="HYDROLASE, ALPHA/BETA FOLD FAMILY PROTEIN"/>
    <property type="match status" value="1"/>
</dbReference>
<name>A0A1H0CWJ5_ALLAB</name>
<dbReference type="OrthoDB" id="3253328at2"/>
<dbReference type="InterPro" id="IPR050471">
    <property type="entry name" value="AB_hydrolase"/>
</dbReference>
<dbReference type="PRINTS" id="PR00793">
    <property type="entry name" value="PROAMNOPTASE"/>
</dbReference>
<dbReference type="GO" id="GO:0006508">
    <property type="term" value="P:proteolysis"/>
    <property type="evidence" value="ECO:0007669"/>
    <property type="project" value="InterPro"/>
</dbReference>
<dbReference type="AlphaFoldDB" id="A0A1H0CWJ5"/>
<evidence type="ECO:0000259" key="3">
    <source>
        <dbReference type="Pfam" id="PF00561"/>
    </source>
</evidence>
<dbReference type="Gene3D" id="3.40.50.1820">
    <property type="entry name" value="alpha/beta hydrolase"/>
    <property type="match status" value="1"/>
</dbReference>
<dbReference type="InterPro" id="IPR000073">
    <property type="entry name" value="AB_hydrolase_1"/>
</dbReference>
<dbReference type="RefSeq" id="WP_052407104.1">
    <property type="nucleotide sequence ID" value="NZ_JOEF01000004.1"/>
</dbReference>
<dbReference type="InterPro" id="IPR029058">
    <property type="entry name" value="AB_hydrolase_fold"/>
</dbReference>
<evidence type="ECO:0000256" key="2">
    <source>
        <dbReference type="ARBA" id="ARBA00022801"/>
    </source>
</evidence>
<reference evidence="4 5" key="1">
    <citation type="submission" date="2016-10" db="EMBL/GenBank/DDBJ databases">
        <authorList>
            <person name="de Groot N.N."/>
        </authorList>
    </citation>
    <scope>NUCLEOTIDE SEQUENCE [LARGE SCALE GENOMIC DNA]</scope>
    <source>
        <strain evidence="4 5">DSM 44149</strain>
    </source>
</reference>
<keyword evidence="5" id="KW-1185">Reference proteome</keyword>
<dbReference type="SUPFAM" id="SSF53474">
    <property type="entry name" value="alpha/beta-Hydrolases"/>
    <property type="match status" value="1"/>
</dbReference>
<evidence type="ECO:0000313" key="5">
    <source>
        <dbReference type="Proteomes" id="UP000183376"/>
    </source>
</evidence>
<dbReference type="eggNOG" id="COG0596">
    <property type="taxonomic scope" value="Bacteria"/>
</dbReference>
<protein>
    <submittedName>
        <fullName evidence="4">Alpha/beta hydrolase fold</fullName>
    </submittedName>
</protein>
<comment type="similarity">
    <text evidence="1">Belongs to the peptidase S33 family.</text>
</comment>
<evidence type="ECO:0000313" key="4">
    <source>
        <dbReference type="EMBL" id="SDN62248.1"/>
    </source>
</evidence>
<organism evidence="4 5">
    <name type="scientific">Allokutzneria albata</name>
    <name type="common">Kibdelosporangium albatum</name>
    <dbReference type="NCBI Taxonomy" id="211114"/>
    <lineage>
        <taxon>Bacteria</taxon>
        <taxon>Bacillati</taxon>
        <taxon>Actinomycetota</taxon>
        <taxon>Actinomycetes</taxon>
        <taxon>Pseudonocardiales</taxon>
        <taxon>Pseudonocardiaceae</taxon>
        <taxon>Allokutzneria</taxon>
    </lineage>
</organism>
<dbReference type="PANTHER" id="PTHR43433:SF5">
    <property type="entry name" value="AB HYDROLASE-1 DOMAIN-CONTAINING PROTEIN"/>
    <property type="match status" value="1"/>
</dbReference>
<dbReference type="Proteomes" id="UP000183376">
    <property type="component" value="Chromosome I"/>
</dbReference>
<dbReference type="GO" id="GO:0004177">
    <property type="term" value="F:aminopeptidase activity"/>
    <property type="evidence" value="ECO:0007669"/>
    <property type="project" value="UniProtKB-EC"/>
</dbReference>
<keyword evidence="2 4" id="KW-0378">Hydrolase</keyword>
<dbReference type="EMBL" id="LT629701">
    <property type="protein sequence ID" value="SDN62248.1"/>
    <property type="molecule type" value="Genomic_DNA"/>
</dbReference>
<sequence length="416" mass="46001">MSTVDTEWDARRERKRDQRSERVIAEFRQRPSVRRLSRPMIEGGSRRFELTYVREGSRGATPLLILPGGPGLASVLPYHRQRTLAARREFDVIMVEHRGIGLSRHDEHGHDLPFGALTVDAAADDLAAVLDDCDIDRAVVFGSSYGAYLAQTFGAKHPERVAGMVLDSTYSTVSDFAVARDEVRRLLWHGDDPATACVAAKLRELVDSGVIPVEETGSVIPVFYELGGPALVDRLLDAVAAGRWGPWRWMHRVADEELGKPSRYVLELDLVSAMNYRELYDLEPDGLPLDQAVAFAKHAKGFPAFEGEPRCLLSALEDFSWPTAVLTAERDLRTVRPVAERTARLLPDGVLVPFRDMPHSVLDNHPVAALNAARGVALGRHHRLPAMAPKLASLPSRSARSLLGLGLRTWLTVARP</sequence>
<dbReference type="STRING" id="211114.SAMN04489726_7459"/>
<dbReference type="InterPro" id="IPR002410">
    <property type="entry name" value="Peptidase_S33"/>
</dbReference>
<gene>
    <name evidence="4" type="ORF">SAMN04489726_7459</name>
</gene>
<accession>A0A1H0CWJ5</accession>
<dbReference type="Pfam" id="PF00561">
    <property type="entry name" value="Abhydrolase_1"/>
    <property type="match status" value="1"/>
</dbReference>